<name>A0A504U6D9_9HYPH</name>
<feature type="domain" description="ABC transporter" evidence="11">
    <location>
        <begin position="25"/>
        <end position="260"/>
    </location>
</feature>
<keyword evidence="7" id="KW-0547">Nucleotide-binding</keyword>
<comment type="caution">
    <text evidence="12">The sequence shown here is derived from an EMBL/GenBank/DDBJ whole genome shotgun (WGS) entry which is preliminary data.</text>
</comment>
<keyword evidence="8 12" id="KW-0067">ATP-binding</keyword>
<keyword evidence="3" id="KW-0813">Transport</keyword>
<dbReference type="Gene3D" id="3.40.50.300">
    <property type="entry name" value="P-loop containing nucleotide triphosphate hydrolases"/>
    <property type="match status" value="2"/>
</dbReference>
<keyword evidence="6" id="KW-0677">Repeat</keyword>
<protein>
    <submittedName>
        <fullName evidence="12">Sugar ABC transporter ATP-binding protein</fullName>
    </submittedName>
</protein>
<evidence type="ECO:0000256" key="6">
    <source>
        <dbReference type="ARBA" id="ARBA00022737"/>
    </source>
</evidence>
<dbReference type="PROSITE" id="PS50893">
    <property type="entry name" value="ABC_TRANSPORTER_2"/>
    <property type="match status" value="2"/>
</dbReference>
<evidence type="ECO:0000256" key="8">
    <source>
        <dbReference type="ARBA" id="ARBA00022840"/>
    </source>
</evidence>
<dbReference type="CDD" id="cd03216">
    <property type="entry name" value="ABC_Carb_Monos_I"/>
    <property type="match status" value="1"/>
</dbReference>
<dbReference type="OrthoDB" id="9805029at2"/>
<evidence type="ECO:0000256" key="5">
    <source>
        <dbReference type="ARBA" id="ARBA00022597"/>
    </source>
</evidence>
<dbReference type="FunFam" id="3.40.50.300:FF:000127">
    <property type="entry name" value="Ribose import ATP-binding protein RbsA"/>
    <property type="match status" value="1"/>
</dbReference>
<keyword evidence="4" id="KW-1003">Cell membrane</keyword>
<dbReference type="SMART" id="SM00382">
    <property type="entry name" value="AAA"/>
    <property type="match status" value="2"/>
</dbReference>
<evidence type="ECO:0000259" key="11">
    <source>
        <dbReference type="PROSITE" id="PS50893"/>
    </source>
</evidence>
<keyword evidence="10" id="KW-0472">Membrane</keyword>
<comment type="subcellular location">
    <subcellularLocation>
        <location evidence="1">Cell membrane</location>
        <topology evidence="1">Peripheral membrane protein</topology>
    </subcellularLocation>
</comment>
<dbReference type="InterPro" id="IPR003593">
    <property type="entry name" value="AAA+_ATPase"/>
</dbReference>
<evidence type="ECO:0000313" key="12">
    <source>
        <dbReference type="EMBL" id="TPP09989.1"/>
    </source>
</evidence>
<dbReference type="GO" id="GO:0016887">
    <property type="term" value="F:ATP hydrolysis activity"/>
    <property type="evidence" value="ECO:0007669"/>
    <property type="project" value="InterPro"/>
</dbReference>
<sequence>MRRRALRPCRPPIPRYPRTPPVPLLVMDSISKSFAGLKALDAVSLTIDPGEVVALVGQNGAGKSTLIKILTGVYRRDTGSIQFDGREADFSMPAEAEAAGIATIYQEINLAPQRSVAENIYLSRELRRFGMLDSGAMRRGAEEILKSFELSIDVDRPVGQFDAATRQMVAIARAVLQDARLVIMDEPTSSLDEREVGILFRTIRMLKQRGVSIIFVGHRLDELYAVCDSVAIMRDGRLVARGAMADFPKIELVRHMLGKELDALTLVAPEEDKVSKPVRLELHGASAGTRVVDVDLKLREGEITGLAGLLGSGRSETARLIFGADKLEKGELTLEGRARHYREPSDAIADGIGFVSEDRKIDGIIPDMSVRENMTLALLPKLKRAGIVDRRRQDEIAQRFIKALSIKCSSPDQPIKELSGGNQQKVLLARWLATDPRILVIDEPTRGIDIGAKSEILKLLRNLADEGLSVLMISSELEELLACSDSVSVLSDGRSVARLSRGELSEPALISAMAHQVD</sequence>
<dbReference type="GO" id="GO:0005886">
    <property type="term" value="C:plasma membrane"/>
    <property type="evidence" value="ECO:0007669"/>
    <property type="project" value="UniProtKB-SubCell"/>
</dbReference>
<comment type="similarity">
    <text evidence="2">Belongs to the ABC transporter superfamily.</text>
</comment>
<dbReference type="AlphaFoldDB" id="A0A504U6D9"/>
<evidence type="ECO:0000256" key="4">
    <source>
        <dbReference type="ARBA" id="ARBA00022475"/>
    </source>
</evidence>
<keyword evidence="5" id="KW-0762">Sugar transport</keyword>
<dbReference type="PANTHER" id="PTHR43790:SF9">
    <property type="entry name" value="GALACTOFURANOSE TRANSPORTER ATP-BINDING PROTEIN YTFR"/>
    <property type="match status" value="1"/>
</dbReference>
<dbReference type="GO" id="GO:0005524">
    <property type="term" value="F:ATP binding"/>
    <property type="evidence" value="ECO:0007669"/>
    <property type="project" value="UniProtKB-KW"/>
</dbReference>
<accession>A0A504U6D9</accession>
<gene>
    <name evidence="12" type="ORF">FJQ55_03700</name>
</gene>
<evidence type="ECO:0000256" key="2">
    <source>
        <dbReference type="ARBA" id="ARBA00005417"/>
    </source>
</evidence>
<evidence type="ECO:0000256" key="9">
    <source>
        <dbReference type="ARBA" id="ARBA00022967"/>
    </source>
</evidence>
<dbReference type="InterPro" id="IPR027417">
    <property type="entry name" value="P-loop_NTPase"/>
</dbReference>
<dbReference type="CDD" id="cd03215">
    <property type="entry name" value="ABC_Carb_Monos_II"/>
    <property type="match status" value="1"/>
</dbReference>
<dbReference type="InterPro" id="IPR017871">
    <property type="entry name" value="ABC_transporter-like_CS"/>
</dbReference>
<dbReference type="InterPro" id="IPR003439">
    <property type="entry name" value="ABC_transporter-like_ATP-bd"/>
</dbReference>
<evidence type="ECO:0000256" key="7">
    <source>
        <dbReference type="ARBA" id="ARBA00022741"/>
    </source>
</evidence>
<organism evidence="12 13">
    <name type="scientific">Rhizobium glycinendophyticum</name>
    <dbReference type="NCBI Taxonomy" id="2589807"/>
    <lineage>
        <taxon>Bacteria</taxon>
        <taxon>Pseudomonadati</taxon>
        <taxon>Pseudomonadota</taxon>
        <taxon>Alphaproteobacteria</taxon>
        <taxon>Hyphomicrobiales</taxon>
        <taxon>Rhizobiaceae</taxon>
        <taxon>Rhizobium/Agrobacterium group</taxon>
        <taxon>Rhizobium</taxon>
    </lineage>
</organism>
<keyword evidence="9" id="KW-1278">Translocase</keyword>
<dbReference type="PANTHER" id="PTHR43790">
    <property type="entry name" value="CARBOHYDRATE TRANSPORT ATP-BINDING PROTEIN MG119-RELATED"/>
    <property type="match status" value="1"/>
</dbReference>
<feature type="domain" description="ABC transporter" evidence="11">
    <location>
        <begin position="269"/>
        <end position="517"/>
    </location>
</feature>
<dbReference type="SUPFAM" id="SSF52540">
    <property type="entry name" value="P-loop containing nucleoside triphosphate hydrolases"/>
    <property type="match status" value="2"/>
</dbReference>
<dbReference type="Pfam" id="PF00005">
    <property type="entry name" value="ABC_tran"/>
    <property type="match status" value="2"/>
</dbReference>
<evidence type="ECO:0000256" key="10">
    <source>
        <dbReference type="ARBA" id="ARBA00023136"/>
    </source>
</evidence>
<dbReference type="PROSITE" id="PS00211">
    <property type="entry name" value="ABC_TRANSPORTER_1"/>
    <property type="match status" value="1"/>
</dbReference>
<dbReference type="Proteomes" id="UP000316429">
    <property type="component" value="Unassembled WGS sequence"/>
</dbReference>
<evidence type="ECO:0000256" key="1">
    <source>
        <dbReference type="ARBA" id="ARBA00004202"/>
    </source>
</evidence>
<evidence type="ECO:0000313" key="13">
    <source>
        <dbReference type="Proteomes" id="UP000316429"/>
    </source>
</evidence>
<keyword evidence="13" id="KW-1185">Reference proteome</keyword>
<proteinExistence type="inferred from homology"/>
<dbReference type="InterPro" id="IPR050107">
    <property type="entry name" value="ABC_carbohydrate_import_ATPase"/>
</dbReference>
<dbReference type="EMBL" id="VFYP01000001">
    <property type="protein sequence ID" value="TPP09989.1"/>
    <property type="molecule type" value="Genomic_DNA"/>
</dbReference>
<evidence type="ECO:0000256" key="3">
    <source>
        <dbReference type="ARBA" id="ARBA00022448"/>
    </source>
</evidence>
<reference evidence="12 13" key="1">
    <citation type="submission" date="2019-06" db="EMBL/GenBank/DDBJ databases">
        <title>Rhizobium sp. CL12 isolated from roots of soybean.</title>
        <authorList>
            <person name="Wang C."/>
        </authorList>
    </citation>
    <scope>NUCLEOTIDE SEQUENCE [LARGE SCALE GENOMIC DNA]</scope>
    <source>
        <strain evidence="12 13">CL12</strain>
    </source>
</reference>